<dbReference type="RefSeq" id="WP_138863499.1">
    <property type="nucleotide sequence ID" value="NZ_VCPC01000002.1"/>
</dbReference>
<dbReference type="Proteomes" id="UP001191082">
    <property type="component" value="Unassembled WGS sequence"/>
</dbReference>
<dbReference type="EMBL" id="VCPC01000002">
    <property type="protein sequence ID" value="TMV12943.1"/>
    <property type="molecule type" value="Genomic_DNA"/>
</dbReference>
<reference evidence="1 2" key="1">
    <citation type="submission" date="2019-05" db="EMBL/GenBank/DDBJ databases">
        <title>Marivita sp. nov. isolated from sea sediment.</title>
        <authorList>
            <person name="Kim W."/>
        </authorList>
    </citation>
    <scope>NUCLEOTIDE SEQUENCE [LARGE SCALE GENOMIC DNA]</scope>
    <source>
        <strain evidence="1 2">CAU 1492</strain>
    </source>
</reference>
<keyword evidence="2" id="KW-1185">Reference proteome</keyword>
<evidence type="ECO:0008006" key="3">
    <source>
        <dbReference type="Google" id="ProtNLM"/>
    </source>
</evidence>
<sequence>MTHGPNIGPRPLSFFLTRFAEELRILKSEGQTVEEAIGESLLEGVANPRDTLANLQKIDLVVQSLGELSTYLETMVISLPIDPELNMDDAFRQITLRDLARTLSGGWRKPVVDSAGETTGEVELF</sequence>
<comment type="caution">
    <text evidence="1">The sequence shown here is derived from an EMBL/GenBank/DDBJ whole genome shotgun (WGS) entry which is preliminary data.</text>
</comment>
<name>A0ABY2X9A2_9RHOB</name>
<evidence type="ECO:0000313" key="1">
    <source>
        <dbReference type="EMBL" id="TMV12943.1"/>
    </source>
</evidence>
<gene>
    <name evidence="1" type="ORF">FGK64_09100</name>
</gene>
<proteinExistence type="predicted"/>
<evidence type="ECO:0000313" key="2">
    <source>
        <dbReference type="Proteomes" id="UP001191082"/>
    </source>
</evidence>
<accession>A0ABY2X9A2</accession>
<organism evidence="1 2">
    <name type="scientific">Arenibacterium halophilum</name>
    <dbReference type="NCBI Taxonomy" id="2583821"/>
    <lineage>
        <taxon>Bacteria</taxon>
        <taxon>Pseudomonadati</taxon>
        <taxon>Pseudomonadota</taxon>
        <taxon>Alphaproteobacteria</taxon>
        <taxon>Rhodobacterales</taxon>
        <taxon>Paracoccaceae</taxon>
        <taxon>Arenibacterium</taxon>
    </lineage>
</organism>
<protein>
    <recommendedName>
        <fullName evidence="3">CBS domain-containing protein</fullName>
    </recommendedName>
</protein>